<keyword evidence="2" id="KW-0614">Plasmid</keyword>
<evidence type="ECO:0000256" key="1">
    <source>
        <dbReference type="SAM" id="MobiDB-lite"/>
    </source>
</evidence>
<name>A0A6C0L187_PSEAI</name>
<dbReference type="EMBL" id="MN583270">
    <property type="protein sequence ID" value="QHU24358.1"/>
    <property type="molecule type" value="Genomic_DNA"/>
</dbReference>
<feature type="region of interest" description="Disordered" evidence="1">
    <location>
        <begin position="38"/>
        <end position="57"/>
    </location>
</feature>
<organism evidence="2">
    <name type="scientific">Pseudomonas aeruginosa</name>
    <dbReference type="NCBI Taxonomy" id="287"/>
    <lineage>
        <taxon>Bacteria</taxon>
        <taxon>Pseudomonadati</taxon>
        <taxon>Pseudomonadota</taxon>
        <taxon>Gammaproteobacteria</taxon>
        <taxon>Pseudomonadales</taxon>
        <taxon>Pseudomonadaceae</taxon>
        <taxon>Pseudomonas</taxon>
    </lineage>
</organism>
<dbReference type="AlphaFoldDB" id="A0A6C0L187"/>
<protein>
    <submittedName>
        <fullName evidence="2">Uncharacterized protein</fullName>
    </submittedName>
</protein>
<accession>A0A6C0L187</accession>
<reference evidence="2" key="1">
    <citation type="submission" date="2019-10" db="EMBL/GenBank/DDBJ databases">
        <title>Extensively Drug-Resistant Pseudomonas aeruginosa ST664 clone carrying KPC-2-encoding megaplasmid in a burn clinic.</title>
        <authorList>
            <person name="Li Z."/>
            <person name="Cai Z."/>
            <person name="Cai Z."/>
            <person name="Zhang Y."/>
            <person name="Fu T."/>
            <person name="Jin Y."/>
            <person name="Cheng Z."/>
            <person name="Jin S."/>
            <person name="Wu W."/>
            <person name="Yang L."/>
            <person name="Bai F."/>
        </authorList>
    </citation>
    <scope>NUCLEOTIDE SEQUENCE</scope>
    <source>
        <strain evidence="2">NK546</strain>
        <plasmid evidence="2">pNK546b</plasmid>
    </source>
</reference>
<sequence>MSWHAAGVVETFFTAQIAEGLFSLANASFFTASPLSTRGQDNGAHRIPNSGLAFSHT</sequence>
<geneLocation type="plasmid" evidence="2">
    <name>pNK546b</name>
</geneLocation>
<evidence type="ECO:0000313" key="2">
    <source>
        <dbReference type="EMBL" id="QHU24358.1"/>
    </source>
</evidence>
<proteinExistence type="predicted"/>